<dbReference type="KEGG" id="axy:AXYL_06854"/>
<reference evidence="2" key="1">
    <citation type="journal article" date="2011" name="J. Bacteriol.">
        <title>Complete genome sequence of the haloaromatic acid-degrading bacterium Achromobacter xylosoxidans A8.</title>
        <authorList>
            <person name="Strnad H."/>
            <person name="Ridl J."/>
            <person name="Paces J."/>
            <person name="Kolar M."/>
            <person name="Vlcek C."/>
            <person name="Paces V."/>
        </authorList>
    </citation>
    <scope>NUCLEOTIDE SEQUENCE [LARGE SCALE GENOMIC DNA]</scope>
    <source>
        <strain evidence="2">A8</strain>
        <plasmid evidence="2">pA82</plasmid>
    </source>
</reference>
<sequence>MGSNGRFRGEFLPHVSLLRKNHIPLMGKNPLSLESTPVFARSRSHSPHARAHNVPAAPAPAAPARIIPIRRRTQALVRPGAHSPALGSPTGGCAPWAVTALASPSGTNAPPVHPLCRACAPSGFVLEGFGMGELQHRGEPPLDASRTRTSALAGRFTRGDATQDARSASAAWSLMVGSVLGATGAVALIHGTDRATGELHLGAFSRRKSPHKVAFTSGSGFAPARPWPSSGLICAFLEEV</sequence>
<keyword evidence="1" id="KW-0614">Plasmid</keyword>
<accession>E3HYI2</accession>
<organism evidence="1 2">
    <name type="scientific">Achromobacter xylosoxidans (strain A8)</name>
    <dbReference type="NCBI Taxonomy" id="762376"/>
    <lineage>
        <taxon>Bacteria</taxon>
        <taxon>Pseudomonadati</taxon>
        <taxon>Pseudomonadota</taxon>
        <taxon>Betaproteobacteria</taxon>
        <taxon>Burkholderiales</taxon>
        <taxon>Alcaligenaceae</taxon>
        <taxon>Achromobacter</taxon>
    </lineage>
</organism>
<dbReference type="HOGENOM" id="CLU_1154421_0_0_4"/>
<dbReference type="AlphaFoldDB" id="E3HYI2"/>
<evidence type="ECO:0000313" key="1">
    <source>
        <dbReference type="EMBL" id="ADP20136.1"/>
    </source>
</evidence>
<gene>
    <name evidence="1" type="ordered locus">AXYL_06854</name>
</gene>
<dbReference type="Proteomes" id="UP000006876">
    <property type="component" value="Plasmid pA82"/>
</dbReference>
<proteinExistence type="predicted"/>
<protein>
    <submittedName>
        <fullName evidence="1">Uncharacterized protein</fullName>
    </submittedName>
</protein>
<dbReference type="EMBL" id="CP002289">
    <property type="protein sequence ID" value="ADP20136.1"/>
    <property type="molecule type" value="Genomic_DNA"/>
</dbReference>
<geneLocation type="plasmid" evidence="1 2">
    <name>pA82</name>
</geneLocation>
<evidence type="ECO:0000313" key="2">
    <source>
        <dbReference type="Proteomes" id="UP000006876"/>
    </source>
</evidence>
<name>E3HYI2_ACHXA</name>